<dbReference type="InterPro" id="IPR029058">
    <property type="entry name" value="AB_hydrolase_fold"/>
</dbReference>
<evidence type="ECO:0000313" key="3">
    <source>
        <dbReference type="Proteomes" id="UP000004816"/>
    </source>
</evidence>
<protein>
    <recommendedName>
        <fullName evidence="4">Acyl-CoA:diacylglycerol acyltransferase</fullName>
    </recommendedName>
</protein>
<comment type="caution">
    <text evidence="2">The sequence shown here is derived from an EMBL/GenBank/DDBJ whole genome shotgun (WGS) entry which is preliminary data.</text>
</comment>
<dbReference type="STRING" id="679197.HMPREF9336_00023"/>
<dbReference type="InterPro" id="IPR006311">
    <property type="entry name" value="TAT_signal"/>
</dbReference>
<dbReference type="EMBL" id="ACZI02000003">
    <property type="protein sequence ID" value="EFV15116.1"/>
    <property type="molecule type" value="Genomic_DNA"/>
</dbReference>
<organism evidence="2 3">
    <name type="scientific">Segniliparus rugosus (strain ATCC BAA-974 / DSM 45345 / CCUG 50838 / CIP 108380 / JCM 13579 / CDC 945)</name>
    <dbReference type="NCBI Taxonomy" id="679197"/>
    <lineage>
        <taxon>Bacteria</taxon>
        <taxon>Bacillati</taxon>
        <taxon>Actinomycetota</taxon>
        <taxon>Actinomycetes</taxon>
        <taxon>Mycobacteriales</taxon>
        <taxon>Segniliparaceae</taxon>
        <taxon>Segniliparus</taxon>
    </lineage>
</organism>
<dbReference type="HOGENOM" id="CLU_059519_0_0_11"/>
<dbReference type="RefSeq" id="WP_007466610.1">
    <property type="nucleotide sequence ID" value="NZ_KI391954.1"/>
</dbReference>
<dbReference type="eggNOG" id="COG0627">
    <property type="taxonomic scope" value="Bacteria"/>
</dbReference>
<dbReference type="PROSITE" id="PS51318">
    <property type="entry name" value="TAT"/>
    <property type="match status" value="1"/>
</dbReference>
<evidence type="ECO:0000313" key="2">
    <source>
        <dbReference type="EMBL" id="EFV15116.1"/>
    </source>
</evidence>
<dbReference type="SUPFAM" id="SSF53474">
    <property type="entry name" value="alpha/beta-Hydrolases"/>
    <property type="match status" value="1"/>
</dbReference>
<feature type="region of interest" description="Disordered" evidence="1">
    <location>
        <begin position="38"/>
        <end position="74"/>
    </location>
</feature>
<name>E5XKK4_SEGRC</name>
<feature type="compositionally biased region" description="Low complexity" evidence="1">
    <location>
        <begin position="38"/>
        <end position="56"/>
    </location>
</feature>
<dbReference type="Proteomes" id="UP000004816">
    <property type="component" value="Unassembled WGS sequence"/>
</dbReference>
<gene>
    <name evidence="2" type="ORF">HMPREF9336_00023</name>
</gene>
<dbReference type="Gene3D" id="3.40.50.1820">
    <property type="entry name" value="alpha/beta hydrolase"/>
    <property type="match status" value="1"/>
</dbReference>
<evidence type="ECO:0008006" key="4">
    <source>
        <dbReference type="Google" id="ProtNLM"/>
    </source>
</evidence>
<dbReference type="AlphaFoldDB" id="E5XKK4"/>
<keyword evidence="3" id="KW-1185">Reference proteome</keyword>
<sequence length="310" mass="31993">MTSVEQAHVPSLSRRALLVGGAGAVVAAGAGAALFSSDGPRPASGGSGASGTSVAPQQHYPESEEGHFSSAARGGVDTRWSIQRPAGVHSVLHPVILLHRQGDNHASPFRDLQLSEALSSAVAAGVTPFALCSVDAQASNNSDSFYHPRSVQGKTVDSGKMVLEEFLPLLATKGLDISKVAFWGWVMGGYGALRLGALYEQAHPGSVAGIVAVSPALGVRNPPLSGSFDGSDDYQKNAVSNYADTLRKIPLRIDSGSSGSYVDGARLLISQLAPAQVQGGIQSGSAEDDSFLKALVPDELAFLGKCFNGR</sequence>
<reference evidence="2 3" key="1">
    <citation type="journal article" date="2011" name="Stand. Genomic Sci.">
        <title>High quality draft genome sequence of Segniliparus rugosus CDC 945(T)= (ATCC BAA-974(T)).</title>
        <authorList>
            <person name="Earl A.M."/>
            <person name="Desjardins C.A."/>
            <person name="Fitzgerald M.G."/>
            <person name="Arachchi H.M."/>
            <person name="Zeng Q."/>
            <person name="Mehta T."/>
            <person name="Griggs A."/>
            <person name="Birren B.W."/>
            <person name="Toney N.C."/>
            <person name="Carr J."/>
            <person name="Posey J."/>
            <person name="Butler W.R."/>
        </authorList>
    </citation>
    <scope>NUCLEOTIDE SEQUENCE [LARGE SCALE GENOMIC DNA]</scope>
    <source>
        <strain evidence="3">ATCC BAA-974 / DSM 45345 / CCUG 50838 / CIP 108380 / JCM 13579 / CDC 945</strain>
    </source>
</reference>
<accession>E5XKK4</accession>
<evidence type="ECO:0000256" key="1">
    <source>
        <dbReference type="SAM" id="MobiDB-lite"/>
    </source>
</evidence>
<dbReference type="OrthoDB" id="3210113at2"/>
<proteinExistence type="predicted"/>